<proteinExistence type="predicted"/>
<dbReference type="InterPro" id="IPR030678">
    <property type="entry name" value="Peptide/Ni-bd"/>
</dbReference>
<dbReference type="Gene3D" id="3.40.190.10">
    <property type="entry name" value="Periplasmic binding protein-like II"/>
    <property type="match status" value="1"/>
</dbReference>
<comment type="caution">
    <text evidence="3">The sequence shown here is derived from an EMBL/GenBank/DDBJ whole genome shotgun (WGS) entry which is preliminary data.</text>
</comment>
<evidence type="ECO:0000313" key="3">
    <source>
        <dbReference type="EMBL" id="MFC4334658.1"/>
    </source>
</evidence>
<evidence type="ECO:0000259" key="2">
    <source>
        <dbReference type="Pfam" id="PF00496"/>
    </source>
</evidence>
<evidence type="ECO:0000256" key="1">
    <source>
        <dbReference type="SAM" id="SignalP"/>
    </source>
</evidence>
<reference evidence="4" key="1">
    <citation type="journal article" date="2019" name="Int. J. Syst. Evol. Microbiol.">
        <title>The Global Catalogue of Microorganisms (GCM) 10K type strain sequencing project: providing services to taxonomists for standard genome sequencing and annotation.</title>
        <authorList>
            <consortium name="The Broad Institute Genomics Platform"/>
            <consortium name="The Broad Institute Genome Sequencing Center for Infectious Disease"/>
            <person name="Wu L."/>
            <person name="Ma J."/>
        </authorList>
    </citation>
    <scope>NUCLEOTIDE SEQUENCE [LARGE SCALE GENOMIC DNA]</scope>
    <source>
        <strain evidence="4">IBRC-M 10908</strain>
    </source>
</reference>
<organism evidence="3 4">
    <name type="scientific">Salininema proteolyticum</name>
    <dbReference type="NCBI Taxonomy" id="1607685"/>
    <lineage>
        <taxon>Bacteria</taxon>
        <taxon>Bacillati</taxon>
        <taxon>Actinomycetota</taxon>
        <taxon>Actinomycetes</taxon>
        <taxon>Glycomycetales</taxon>
        <taxon>Glycomycetaceae</taxon>
        <taxon>Salininema</taxon>
    </lineage>
</organism>
<name>A0ABV8TW42_9ACTN</name>
<evidence type="ECO:0000313" key="4">
    <source>
        <dbReference type="Proteomes" id="UP001595823"/>
    </source>
</evidence>
<dbReference type="Pfam" id="PF00496">
    <property type="entry name" value="SBP_bac_5"/>
    <property type="match status" value="1"/>
</dbReference>
<dbReference type="InterPro" id="IPR039424">
    <property type="entry name" value="SBP_5"/>
</dbReference>
<sequence length="548" mass="60266">MRRTKALAATGLVAALTLSACGAGGGSDDGDNTLNMHIGEVRSLVPGGSGESEGFRIIRNIYDGLYYYDANTGEPTPILAEDVQTEDNTTWTIKIVEGREFHNGEPVDAEAFIRNWNRVAYAPNALPLNYFMGTIEGYDAMNPDPLPEEEWADPETPEYGEVETKELSGLKAVDEYTLEVTLNRPFAGFSTMLGYEAFLPVAQECLDDVEACEKSPIGNGPFMVDGEYDVNNGGSLVAWDDYQGDKPNIDGVKYKTYLEGTDCWADFMTGDIDVCRPPAAKAEAAANDELLAERRIQQDDTSILYLGFPMYDEKFEDVKVRRAISKAIDREGVINVIDPDRANPFDSWVPSTIMGGGQGLCGEDCEYDPEGAKKLLDEAGGWPEGETFKIYVNDSNDNLDVFKAVGDSISNALGIEYETVPMQWPEFLAAREGHKLDGPFRGGWAPDYNMNENYLDPIYGGGAATNDFGYDSEEFTKALNDAGAADTMEDSIKEYVKAEEVLAEDMPAAPIWVEKVNYFYSERVDNVVVNPMYNGPGGDAELRIIEIK</sequence>
<dbReference type="InterPro" id="IPR000914">
    <property type="entry name" value="SBP_5_dom"/>
</dbReference>
<gene>
    <name evidence="3" type="ORF">ACFPET_05550</name>
</gene>
<feature type="domain" description="Solute-binding protein family 5" evidence="2">
    <location>
        <begin position="74"/>
        <end position="464"/>
    </location>
</feature>
<feature type="chain" id="PRO_5046398933" evidence="1">
    <location>
        <begin position="23"/>
        <end position="548"/>
    </location>
</feature>
<dbReference type="Proteomes" id="UP001595823">
    <property type="component" value="Unassembled WGS sequence"/>
</dbReference>
<dbReference type="Gene3D" id="3.10.105.10">
    <property type="entry name" value="Dipeptide-binding Protein, Domain 3"/>
    <property type="match status" value="1"/>
</dbReference>
<keyword evidence="1" id="KW-0732">Signal</keyword>
<keyword evidence="4" id="KW-1185">Reference proteome</keyword>
<dbReference type="PANTHER" id="PTHR30290:SF83">
    <property type="entry name" value="ABC TRANSPORTER SUBSTRATE-BINDING PROTEIN"/>
    <property type="match status" value="1"/>
</dbReference>
<dbReference type="EMBL" id="JBHSDK010000008">
    <property type="protein sequence ID" value="MFC4334658.1"/>
    <property type="molecule type" value="Genomic_DNA"/>
</dbReference>
<dbReference type="PANTHER" id="PTHR30290">
    <property type="entry name" value="PERIPLASMIC BINDING COMPONENT OF ABC TRANSPORTER"/>
    <property type="match status" value="1"/>
</dbReference>
<dbReference type="PROSITE" id="PS51257">
    <property type="entry name" value="PROKAR_LIPOPROTEIN"/>
    <property type="match status" value="1"/>
</dbReference>
<dbReference type="CDD" id="cd00995">
    <property type="entry name" value="PBP2_NikA_DppA_OppA_like"/>
    <property type="match status" value="1"/>
</dbReference>
<accession>A0ABV8TW42</accession>
<dbReference type="Gene3D" id="3.90.76.10">
    <property type="entry name" value="Dipeptide-binding Protein, Domain 1"/>
    <property type="match status" value="1"/>
</dbReference>
<dbReference type="PIRSF" id="PIRSF002741">
    <property type="entry name" value="MppA"/>
    <property type="match status" value="1"/>
</dbReference>
<dbReference type="SUPFAM" id="SSF53850">
    <property type="entry name" value="Periplasmic binding protein-like II"/>
    <property type="match status" value="1"/>
</dbReference>
<protein>
    <submittedName>
        <fullName evidence="3">ABC transporter substrate-binding protein</fullName>
    </submittedName>
</protein>
<feature type="signal peptide" evidence="1">
    <location>
        <begin position="1"/>
        <end position="22"/>
    </location>
</feature>
<dbReference type="RefSeq" id="WP_380618574.1">
    <property type="nucleotide sequence ID" value="NZ_JBHSDK010000008.1"/>
</dbReference>